<dbReference type="Pfam" id="PF12804">
    <property type="entry name" value="NTP_transf_3"/>
    <property type="match status" value="1"/>
</dbReference>
<dbReference type="EMBL" id="WMBA01000039">
    <property type="protein sequence ID" value="MTD56793.1"/>
    <property type="molecule type" value="Genomic_DNA"/>
</dbReference>
<comment type="caution">
    <text evidence="4">The sequence shown here is derived from an EMBL/GenBank/DDBJ whole genome shotgun (WGS) entry which is preliminary data.</text>
</comment>
<reference evidence="4 5" key="1">
    <citation type="submission" date="2019-11" db="EMBL/GenBank/DDBJ databases">
        <title>Draft genome of Amycolatopsis RM579.</title>
        <authorList>
            <person name="Duangmal K."/>
            <person name="Mingma R."/>
        </authorList>
    </citation>
    <scope>NUCLEOTIDE SEQUENCE [LARGE SCALE GENOMIC DNA]</scope>
    <source>
        <strain evidence="4 5">RM579</strain>
    </source>
</reference>
<dbReference type="InterPro" id="IPR025877">
    <property type="entry name" value="MobA-like_NTP_Trfase"/>
</dbReference>
<keyword evidence="5" id="KW-1185">Reference proteome</keyword>
<organism evidence="4 5">
    <name type="scientific">Amycolatopsis pithecellobii</name>
    <dbReference type="NCBI Taxonomy" id="664692"/>
    <lineage>
        <taxon>Bacteria</taxon>
        <taxon>Bacillati</taxon>
        <taxon>Actinomycetota</taxon>
        <taxon>Actinomycetes</taxon>
        <taxon>Pseudonocardiales</taxon>
        <taxon>Pseudonocardiaceae</taxon>
        <taxon>Amycolatopsis</taxon>
    </lineage>
</organism>
<dbReference type="RefSeq" id="WP_154758940.1">
    <property type="nucleotide sequence ID" value="NZ_WMBA01000039.1"/>
</dbReference>
<protein>
    <submittedName>
        <fullName evidence="4">NTP transferase domain-containing protein</fullName>
    </submittedName>
</protein>
<sequence length="181" mass="18697">MSFAGIVLAGGAARRLSGVDKPMLEFGGKPLLRHAIDALAGADPIVVAGPRRPGVDGVRWVREDPPGSGPVAALAAGLAVVPDHGPVAVLAGDLVAIRRSTVDRLRAALGNAGGAVLVDAGGRRQWLIGVWRTAELRAVLPAEASDVPLWKVFGALDPVEVPELPGESADIDTPEDRLRHS</sequence>
<dbReference type="PANTHER" id="PTHR19136">
    <property type="entry name" value="MOLYBDENUM COFACTOR GUANYLYLTRANSFERASE"/>
    <property type="match status" value="1"/>
</dbReference>
<dbReference type="AlphaFoldDB" id="A0A6N7Z426"/>
<dbReference type="GO" id="GO:0016779">
    <property type="term" value="F:nucleotidyltransferase activity"/>
    <property type="evidence" value="ECO:0007669"/>
    <property type="project" value="UniProtKB-ARBA"/>
</dbReference>
<dbReference type="PANTHER" id="PTHR19136:SF81">
    <property type="entry name" value="MOLYBDENUM COFACTOR GUANYLYLTRANSFERASE"/>
    <property type="match status" value="1"/>
</dbReference>
<dbReference type="Proteomes" id="UP000440096">
    <property type="component" value="Unassembled WGS sequence"/>
</dbReference>
<evidence type="ECO:0000313" key="5">
    <source>
        <dbReference type="Proteomes" id="UP000440096"/>
    </source>
</evidence>
<evidence type="ECO:0000256" key="2">
    <source>
        <dbReference type="SAM" id="MobiDB-lite"/>
    </source>
</evidence>
<dbReference type="InterPro" id="IPR029044">
    <property type="entry name" value="Nucleotide-diphossugar_trans"/>
</dbReference>
<evidence type="ECO:0000256" key="1">
    <source>
        <dbReference type="ARBA" id="ARBA00022679"/>
    </source>
</evidence>
<name>A0A6N7Z426_9PSEU</name>
<keyword evidence="1 4" id="KW-0808">Transferase</keyword>
<accession>A0A6N7Z426</accession>
<feature type="region of interest" description="Disordered" evidence="2">
    <location>
        <begin position="162"/>
        <end position="181"/>
    </location>
</feature>
<gene>
    <name evidence="4" type="ORF">GKO32_22880</name>
</gene>
<feature type="domain" description="MobA-like NTP transferase" evidence="3">
    <location>
        <begin position="5"/>
        <end position="156"/>
    </location>
</feature>
<dbReference type="OrthoDB" id="4735656at2"/>
<dbReference type="Gene3D" id="3.90.550.10">
    <property type="entry name" value="Spore Coat Polysaccharide Biosynthesis Protein SpsA, Chain A"/>
    <property type="match status" value="1"/>
</dbReference>
<evidence type="ECO:0000259" key="3">
    <source>
        <dbReference type="Pfam" id="PF12804"/>
    </source>
</evidence>
<proteinExistence type="predicted"/>
<dbReference type="SUPFAM" id="SSF53448">
    <property type="entry name" value="Nucleotide-diphospho-sugar transferases"/>
    <property type="match status" value="1"/>
</dbReference>
<evidence type="ECO:0000313" key="4">
    <source>
        <dbReference type="EMBL" id="MTD56793.1"/>
    </source>
</evidence>